<dbReference type="Proteomes" id="UP000078542">
    <property type="component" value="Unassembled WGS sequence"/>
</dbReference>
<reference evidence="1 2" key="1">
    <citation type="submission" date="2016-03" db="EMBL/GenBank/DDBJ databases">
        <title>Cyphomyrmex costatus WGS genome.</title>
        <authorList>
            <person name="Nygaard S."/>
            <person name="Hu H."/>
            <person name="Boomsma J."/>
            <person name="Zhang G."/>
        </authorList>
    </citation>
    <scope>NUCLEOTIDE SEQUENCE [LARGE SCALE GENOMIC DNA]</scope>
    <source>
        <strain evidence="1">MS0001</strain>
        <tissue evidence="1">Whole body</tissue>
    </source>
</reference>
<dbReference type="AlphaFoldDB" id="A0A195CEH6"/>
<sequence length="86" mass="9690">MRLASAYFCNRSPSPYRRKSMRNGPQWNTSRYYKSYIPRVQELPSSIPLLSATLSSICLSKKSATVISPAYTARCILVTLCSLKLP</sequence>
<accession>A0A195CEH6</accession>
<name>A0A195CEH6_9HYME</name>
<organism evidence="1 2">
    <name type="scientific">Cyphomyrmex costatus</name>
    <dbReference type="NCBI Taxonomy" id="456900"/>
    <lineage>
        <taxon>Eukaryota</taxon>
        <taxon>Metazoa</taxon>
        <taxon>Ecdysozoa</taxon>
        <taxon>Arthropoda</taxon>
        <taxon>Hexapoda</taxon>
        <taxon>Insecta</taxon>
        <taxon>Pterygota</taxon>
        <taxon>Neoptera</taxon>
        <taxon>Endopterygota</taxon>
        <taxon>Hymenoptera</taxon>
        <taxon>Apocrita</taxon>
        <taxon>Aculeata</taxon>
        <taxon>Formicoidea</taxon>
        <taxon>Formicidae</taxon>
        <taxon>Myrmicinae</taxon>
        <taxon>Cyphomyrmex</taxon>
    </lineage>
</organism>
<keyword evidence="2" id="KW-1185">Reference proteome</keyword>
<gene>
    <name evidence="1" type="ORF">ALC62_10594</name>
</gene>
<protein>
    <submittedName>
        <fullName evidence="1">Uncharacterized protein</fullName>
    </submittedName>
</protein>
<dbReference type="EMBL" id="KQ977935">
    <property type="protein sequence ID" value="KYM98626.1"/>
    <property type="molecule type" value="Genomic_DNA"/>
</dbReference>
<evidence type="ECO:0000313" key="1">
    <source>
        <dbReference type="EMBL" id="KYM98626.1"/>
    </source>
</evidence>
<proteinExistence type="predicted"/>
<evidence type="ECO:0000313" key="2">
    <source>
        <dbReference type="Proteomes" id="UP000078542"/>
    </source>
</evidence>